<evidence type="ECO:0000256" key="4">
    <source>
        <dbReference type="ARBA" id="ARBA00040194"/>
    </source>
</evidence>
<evidence type="ECO:0000256" key="2">
    <source>
        <dbReference type="ARBA" id="ARBA00022801"/>
    </source>
</evidence>
<evidence type="ECO:0000313" key="7">
    <source>
        <dbReference type="EMBL" id="EET81315.1"/>
    </source>
</evidence>
<dbReference type="InterPro" id="IPR003615">
    <property type="entry name" value="HNH_nuc"/>
</dbReference>
<comment type="caution">
    <text evidence="7">The sequence shown here is derived from an EMBL/GenBank/DDBJ whole genome shotgun (WGS) entry which is preliminary data.</text>
</comment>
<comment type="similarity">
    <text evidence="3">Belongs to the HNH nuclease family.</text>
</comment>
<dbReference type="RefSeq" id="WP_005016310.1">
    <property type="nucleotide sequence ID" value="NZ_ACVR01000072.1"/>
</dbReference>
<proteinExistence type="inferred from homology"/>
<organism evidence="7 8">
    <name type="scientific">Acinetobacter radioresistens SK82</name>
    <dbReference type="NCBI Taxonomy" id="596318"/>
    <lineage>
        <taxon>Bacteria</taxon>
        <taxon>Pseudomonadati</taxon>
        <taxon>Pseudomonadota</taxon>
        <taxon>Gammaproteobacteria</taxon>
        <taxon>Moraxellales</taxon>
        <taxon>Moraxellaceae</taxon>
        <taxon>Acinetobacter</taxon>
    </lineage>
</organism>
<keyword evidence="8" id="KW-1185">Reference proteome</keyword>
<keyword evidence="2" id="KW-0378">Hydrolase</keyword>
<keyword evidence="1" id="KW-0540">Nuclease</keyword>
<keyword evidence="7" id="KW-0255">Endonuclease</keyword>
<dbReference type="PANTHER" id="PTHR41286">
    <property type="entry name" value="HNH NUCLEASE YAJD-RELATED"/>
    <property type="match status" value="1"/>
</dbReference>
<feature type="domain" description="HNH nuclease" evidence="6">
    <location>
        <begin position="56"/>
        <end position="111"/>
    </location>
</feature>
<dbReference type="GO" id="GO:0004519">
    <property type="term" value="F:endonuclease activity"/>
    <property type="evidence" value="ECO:0007669"/>
    <property type="project" value="UniProtKB-KW"/>
</dbReference>
<evidence type="ECO:0000313" key="8">
    <source>
        <dbReference type="Proteomes" id="UP000018419"/>
    </source>
</evidence>
<dbReference type="Pfam" id="PF01844">
    <property type="entry name" value="HNH"/>
    <property type="match status" value="1"/>
</dbReference>
<reference evidence="7 8" key="1">
    <citation type="submission" date="2009-07" db="EMBL/GenBank/DDBJ databases">
        <authorList>
            <person name="Madupu R."/>
            <person name="Durkin A.S."/>
            <person name="Torralba M."/>
            <person name="Methe B."/>
            <person name="Sutton G.G."/>
            <person name="Strausberg R.L."/>
            <person name="Nelson K.E."/>
        </authorList>
    </citation>
    <scope>NUCLEOTIDE SEQUENCE [LARGE SCALE GENOMIC DNA]</scope>
    <source>
        <strain evidence="7 8">SK82</strain>
    </source>
</reference>
<dbReference type="InterPro" id="IPR002711">
    <property type="entry name" value="HNH"/>
</dbReference>
<evidence type="ECO:0000256" key="5">
    <source>
        <dbReference type="SAM" id="MobiDB-lite"/>
    </source>
</evidence>
<sequence>MSKRPPQRAKRPCLVGSCKEYATNQGYCRNHQDKIRKKDRERGTSHSRGYDARWRKEREEFLDLHPLCIECKKKDYINPATVVDHIQPHKGDQNLFWDKANWQPLCETHHNIKTATEDRGGWSLMVKQINKANRESKNEFQVHDRLLVVTEYAQECLLCDDKTVFTVIEVHDKTVFVQDEEGSGGRLHHSHFKAVEHG</sequence>
<evidence type="ECO:0000256" key="1">
    <source>
        <dbReference type="ARBA" id="ARBA00022722"/>
    </source>
</evidence>
<dbReference type="Proteomes" id="UP000018419">
    <property type="component" value="Unassembled WGS sequence"/>
</dbReference>
<dbReference type="PANTHER" id="PTHR41286:SF1">
    <property type="entry name" value="HNH NUCLEASE YAJD-RELATED"/>
    <property type="match status" value="1"/>
</dbReference>
<evidence type="ECO:0000256" key="3">
    <source>
        <dbReference type="ARBA" id="ARBA00038412"/>
    </source>
</evidence>
<protein>
    <recommendedName>
        <fullName evidence="4">Putative HNH nuclease YajD</fullName>
    </recommendedName>
</protein>
<name>A0ABP2GI73_ACIRA</name>
<gene>
    <name evidence="7" type="ORF">ACIRA0001_0096</name>
</gene>
<dbReference type="CDD" id="cd00085">
    <property type="entry name" value="HNHc"/>
    <property type="match status" value="1"/>
</dbReference>
<feature type="region of interest" description="Disordered" evidence="5">
    <location>
        <begin position="29"/>
        <end position="48"/>
    </location>
</feature>
<dbReference type="SMART" id="SM00507">
    <property type="entry name" value="HNHc"/>
    <property type="match status" value="1"/>
</dbReference>
<evidence type="ECO:0000259" key="6">
    <source>
        <dbReference type="SMART" id="SM00507"/>
    </source>
</evidence>
<accession>A0ABP2GI73</accession>
<dbReference type="EMBL" id="ACVR01000072">
    <property type="protein sequence ID" value="EET81315.1"/>
    <property type="molecule type" value="Genomic_DNA"/>
</dbReference>
<feature type="compositionally biased region" description="Basic and acidic residues" evidence="5">
    <location>
        <begin position="30"/>
        <end position="48"/>
    </location>
</feature>